<accession>A0A9W9FQY1</accession>
<dbReference type="EMBL" id="JAPMSZ010000004">
    <property type="protein sequence ID" value="KAJ5104753.1"/>
    <property type="molecule type" value="Genomic_DNA"/>
</dbReference>
<dbReference type="AlphaFoldDB" id="A0A9W9FQY1"/>
<dbReference type="Proteomes" id="UP001141434">
    <property type="component" value="Unassembled WGS sequence"/>
</dbReference>
<evidence type="ECO:0000313" key="2">
    <source>
        <dbReference type="Proteomes" id="UP001141434"/>
    </source>
</evidence>
<comment type="caution">
    <text evidence="1">The sequence shown here is derived from an EMBL/GenBank/DDBJ whole genome shotgun (WGS) entry which is preliminary data.</text>
</comment>
<keyword evidence="2" id="KW-1185">Reference proteome</keyword>
<gene>
    <name evidence="1" type="ORF">NUU61_002100</name>
</gene>
<proteinExistence type="predicted"/>
<dbReference type="OrthoDB" id="5405126at2759"/>
<evidence type="ECO:0000313" key="1">
    <source>
        <dbReference type="EMBL" id="KAJ5104753.1"/>
    </source>
</evidence>
<sequence>MAQAVGRLFRWRGTGLLRPSVLQSSQVRSYASKTTIPTFSSTSSPELDQALDRFRQDLFIPHGLPRQQRLSMLKKRHAKRLENEPVTVFLNGEESYTFRHMDHADLPSKQDAVNVLQMIKSPSDFKNLIPFLRGLHMSNISLSPNRWEYLIRKAAKVDKLSLIIECARQSERTGLTLKDKGIVRRLFFEIHRVAQEANFEGEKASHALGLAKHAVDLMDAPQHAVKDPEQDPKCQPFVIGTLLELSAARALNELGGQDEGSLVLNYAQKLIASWPRGHFQNNVSKPVQIDERLQENLAIYNGIQMTLLVNGIALEKPVYNFFKGRVGQLKDVLKNQLEKCGSEAEQSGYTSNLLGRSLLKI</sequence>
<protein>
    <submittedName>
        <fullName evidence="1">Uncharacterized protein</fullName>
    </submittedName>
</protein>
<name>A0A9W9FQY1_9EURO</name>
<dbReference type="RefSeq" id="XP_056513749.1">
    <property type="nucleotide sequence ID" value="XM_056652682.1"/>
</dbReference>
<reference evidence="1" key="1">
    <citation type="submission" date="2022-11" db="EMBL/GenBank/DDBJ databases">
        <authorList>
            <person name="Petersen C."/>
        </authorList>
    </citation>
    <scope>NUCLEOTIDE SEQUENCE</scope>
    <source>
        <strain evidence="1">IBT 34128</strain>
    </source>
</reference>
<dbReference type="GeneID" id="81391850"/>
<reference evidence="1" key="2">
    <citation type="journal article" date="2023" name="IMA Fungus">
        <title>Comparative genomic study of the Penicillium genus elucidates a diverse pangenome and 15 lateral gene transfer events.</title>
        <authorList>
            <person name="Petersen C."/>
            <person name="Sorensen T."/>
            <person name="Nielsen M.R."/>
            <person name="Sondergaard T.E."/>
            <person name="Sorensen J.L."/>
            <person name="Fitzpatrick D.A."/>
            <person name="Frisvad J.C."/>
            <person name="Nielsen K.L."/>
        </authorList>
    </citation>
    <scope>NUCLEOTIDE SEQUENCE</scope>
    <source>
        <strain evidence="1">IBT 34128</strain>
    </source>
</reference>
<organism evidence="1 2">
    <name type="scientific">Penicillium alfredii</name>
    <dbReference type="NCBI Taxonomy" id="1506179"/>
    <lineage>
        <taxon>Eukaryota</taxon>
        <taxon>Fungi</taxon>
        <taxon>Dikarya</taxon>
        <taxon>Ascomycota</taxon>
        <taxon>Pezizomycotina</taxon>
        <taxon>Eurotiomycetes</taxon>
        <taxon>Eurotiomycetidae</taxon>
        <taxon>Eurotiales</taxon>
        <taxon>Aspergillaceae</taxon>
        <taxon>Penicillium</taxon>
    </lineage>
</organism>